<evidence type="ECO:0000313" key="3">
    <source>
        <dbReference type="Proteomes" id="UP000006650"/>
    </source>
</evidence>
<keyword evidence="1" id="KW-1133">Transmembrane helix</keyword>
<dbReference type="eggNOG" id="ENOG5032XZX">
    <property type="taxonomic scope" value="Bacteria"/>
</dbReference>
<organism evidence="2 3">
    <name type="scientific">Capnocytophaga ochracea (strain ATCC 27872 / DSM 7271 / CCUG 9716 / JCM 12966 / NCTC 12371 / SS31 / VPI 2845)</name>
    <name type="common">Bacteroides ochraceus</name>
    <dbReference type="NCBI Taxonomy" id="521097"/>
    <lineage>
        <taxon>Bacteria</taxon>
        <taxon>Pseudomonadati</taxon>
        <taxon>Bacteroidota</taxon>
        <taxon>Flavobacteriia</taxon>
        <taxon>Flavobacteriales</taxon>
        <taxon>Flavobacteriaceae</taxon>
        <taxon>Capnocytophaga</taxon>
    </lineage>
</organism>
<evidence type="ECO:0000313" key="2">
    <source>
        <dbReference type="EMBL" id="ACU92418.1"/>
    </source>
</evidence>
<dbReference type="KEGG" id="coc:Coch_0862"/>
<keyword evidence="3" id="KW-1185">Reference proteome</keyword>
<dbReference type="RefSeq" id="WP_015782095.1">
    <property type="nucleotide sequence ID" value="NC_013162.1"/>
</dbReference>
<reference evidence="2 3" key="1">
    <citation type="journal article" date="2009" name="Stand. Genomic Sci.">
        <title>Complete genome sequence of Capnocytophaga ochracea type strain (VPI 2845).</title>
        <authorList>
            <person name="Mavrommatis K."/>
            <person name="Gronow S."/>
            <person name="Saunders E."/>
            <person name="Land M."/>
            <person name="Lapidus A."/>
            <person name="Copeland A."/>
            <person name="Glavina Del Rio T."/>
            <person name="Nolan M."/>
            <person name="Lucas S."/>
            <person name="Chen F."/>
            <person name="Tice H."/>
            <person name="Cheng J.F."/>
            <person name="Bruce D."/>
            <person name="Goodwin L."/>
            <person name="Pitluck S."/>
            <person name="Pati A."/>
            <person name="Ivanova N."/>
            <person name="Chen A."/>
            <person name="Palaniappan K."/>
            <person name="Chain P."/>
            <person name="Hauser L."/>
            <person name="Chang Y.J."/>
            <person name="Jeffries C.D."/>
            <person name="Brettin T."/>
            <person name="Detter J.C."/>
            <person name="Han C."/>
            <person name="Bristow J."/>
            <person name="Goker M."/>
            <person name="Rohde M."/>
            <person name="Eisen J.A."/>
            <person name="Markowitz V."/>
            <person name="Kyrpides N.C."/>
            <person name="Klenk H.P."/>
            <person name="Hugenholtz P."/>
        </authorList>
    </citation>
    <scope>NUCLEOTIDE SEQUENCE [LARGE SCALE GENOMIC DNA]</scope>
    <source>
        <strain evidence="3">ATCC 27872 / DSM 7271 / JCM 12966 / VPI 2845</strain>
    </source>
</reference>
<dbReference type="STRING" id="521097.Coch_0862"/>
<sequence length="204" mass="23922">MDKFIKWLLKAKIKIAIWATPLVLLFYFDDKIHLRDRVYYFFVAFFKSIPLLLLYAYFSTDREQNAIFYASIGVLLLLDMLAGAWYHFKKGDFDFVDLFKGTITKMLLIAIAFISLSLLNIPLSRSGWGNAFEITIQMISLLYPVKDIVKNVFVLSKGKFPPEFFMRTLYNYEKSGKLREFYEKVNSGIIPEELNNNDKTEEQQ</sequence>
<protein>
    <submittedName>
        <fullName evidence="2">Uncharacterized protein</fullName>
    </submittedName>
</protein>
<dbReference type="Proteomes" id="UP000006650">
    <property type="component" value="Chromosome"/>
</dbReference>
<dbReference type="HOGENOM" id="CLU_129714_0_0_10"/>
<dbReference type="EMBL" id="CP001632">
    <property type="protein sequence ID" value="ACU92418.1"/>
    <property type="molecule type" value="Genomic_DNA"/>
</dbReference>
<proteinExistence type="predicted"/>
<accession>C7M972</accession>
<feature type="transmembrane region" description="Helical" evidence="1">
    <location>
        <begin position="66"/>
        <end position="86"/>
    </location>
</feature>
<keyword evidence="1" id="KW-0812">Transmembrane</keyword>
<feature type="transmembrane region" description="Helical" evidence="1">
    <location>
        <begin position="106"/>
        <end position="123"/>
    </location>
</feature>
<feature type="transmembrane region" description="Helical" evidence="1">
    <location>
        <begin position="7"/>
        <end position="27"/>
    </location>
</feature>
<keyword evidence="1" id="KW-0472">Membrane</keyword>
<evidence type="ECO:0000256" key="1">
    <source>
        <dbReference type="SAM" id="Phobius"/>
    </source>
</evidence>
<dbReference type="AlphaFoldDB" id="C7M972"/>
<dbReference type="GeneID" id="29675722"/>
<feature type="transmembrane region" description="Helical" evidence="1">
    <location>
        <begin position="39"/>
        <end position="59"/>
    </location>
</feature>
<name>C7M972_CAPOD</name>
<gene>
    <name evidence="2" type="ordered locus">Coch_0862</name>
</gene>